<comment type="caution">
    <text evidence="3">The sequence shown here is derived from an EMBL/GenBank/DDBJ whole genome shotgun (WGS) entry which is preliminary data.</text>
</comment>
<reference evidence="3 4" key="1">
    <citation type="journal article" date="2014" name="PLoS Genet.">
        <title>Phylogenetically driven sequencing of extremely halophilic archaea reveals strategies for static and dynamic osmo-response.</title>
        <authorList>
            <person name="Becker E.A."/>
            <person name="Seitzer P.M."/>
            <person name="Tritt A."/>
            <person name="Larsen D."/>
            <person name="Krusor M."/>
            <person name="Yao A.I."/>
            <person name="Wu D."/>
            <person name="Madern D."/>
            <person name="Eisen J.A."/>
            <person name="Darling A.E."/>
            <person name="Facciotti M.T."/>
        </authorList>
    </citation>
    <scope>NUCLEOTIDE SEQUENCE [LARGE SCALE GENOMIC DNA]</scope>
    <source>
        <strain evidence="3 4">JCM 14663</strain>
    </source>
</reference>
<evidence type="ECO:0000313" key="3">
    <source>
        <dbReference type="EMBL" id="ELY75256.1"/>
    </source>
</evidence>
<proteinExistence type="inferred from homology"/>
<dbReference type="Proteomes" id="UP000011592">
    <property type="component" value="Unassembled WGS sequence"/>
</dbReference>
<dbReference type="EMBL" id="AOIJ01000087">
    <property type="protein sequence ID" value="ELY75256.1"/>
    <property type="molecule type" value="Genomic_DNA"/>
</dbReference>
<dbReference type="PANTHER" id="PTHR46268">
    <property type="entry name" value="STRESS RESPONSE PROTEIN NHAX"/>
    <property type="match status" value="1"/>
</dbReference>
<accession>L9YNJ9</accession>
<dbReference type="GeneID" id="13351382"/>
<dbReference type="PRINTS" id="PR01438">
    <property type="entry name" value="UNVRSLSTRESS"/>
</dbReference>
<evidence type="ECO:0000256" key="1">
    <source>
        <dbReference type="ARBA" id="ARBA00008791"/>
    </source>
</evidence>
<dbReference type="SUPFAM" id="SSF52402">
    <property type="entry name" value="Adenine nucleotide alpha hydrolases-like"/>
    <property type="match status" value="1"/>
</dbReference>
<dbReference type="Pfam" id="PF00582">
    <property type="entry name" value="Usp"/>
    <property type="match status" value="1"/>
</dbReference>
<evidence type="ECO:0000313" key="4">
    <source>
        <dbReference type="Proteomes" id="UP000011592"/>
    </source>
</evidence>
<dbReference type="PATRIC" id="fig|1230459.4.peg.4075"/>
<keyword evidence="4" id="KW-1185">Reference proteome</keyword>
<dbReference type="AlphaFoldDB" id="L9YNJ9"/>
<organism evidence="3 4">
    <name type="scientific">Natrinema gari JCM 14663</name>
    <dbReference type="NCBI Taxonomy" id="1230459"/>
    <lineage>
        <taxon>Archaea</taxon>
        <taxon>Methanobacteriati</taxon>
        <taxon>Methanobacteriota</taxon>
        <taxon>Stenosarchaea group</taxon>
        <taxon>Halobacteria</taxon>
        <taxon>Halobacteriales</taxon>
        <taxon>Natrialbaceae</taxon>
        <taxon>Natrinema</taxon>
    </lineage>
</organism>
<dbReference type="InterPro" id="IPR014729">
    <property type="entry name" value="Rossmann-like_a/b/a_fold"/>
</dbReference>
<protein>
    <submittedName>
        <fullName evidence="3">UspA domain protein</fullName>
    </submittedName>
</protein>
<name>L9YNJ9_9EURY</name>
<dbReference type="InterPro" id="IPR006016">
    <property type="entry name" value="UspA"/>
</dbReference>
<dbReference type="InterPro" id="IPR006015">
    <property type="entry name" value="Universal_stress_UspA"/>
</dbReference>
<sequence>MYDRILVPTDGSETSKAAVAHALDLADQYGADVHALYVVDTDSMSLSLGAEQVDRIEQGQFSEMGEVRERADRATGYVADRARERGLESVENVSAGKPHSLISDYIDDNDIDLVVMGSHGRSGIRRALLGSVTERTLRSTHVPVLVVDIEGQETE</sequence>
<comment type="similarity">
    <text evidence="1">Belongs to the universal stress protein A family.</text>
</comment>
<dbReference type="RefSeq" id="WP_008459334.1">
    <property type="nucleotide sequence ID" value="NZ_AOIJ01000087.1"/>
</dbReference>
<feature type="domain" description="UspA" evidence="2">
    <location>
        <begin position="1"/>
        <end position="147"/>
    </location>
</feature>
<gene>
    <name evidence="3" type="ORF">C486_20534</name>
</gene>
<dbReference type="PANTHER" id="PTHR46268:SF6">
    <property type="entry name" value="UNIVERSAL STRESS PROTEIN UP12"/>
    <property type="match status" value="1"/>
</dbReference>
<dbReference type="CDD" id="cd00293">
    <property type="entry name" value="USP-like"/>
    <property type="match status" value="1"/>
</dbReference>
<evidence type="ECO:0000259" key="2">
    <source>
        <dbReference type="Pfam" id="PF00582"/>
    </source>
</evidence>
<dbReference type="Gene3D" id="3.40.50.620">
    <property type="entry name" value="HUPs"/>
    <property type="match status" value="1"/>
</dbReference>